<feature type="transmembrane region" description="Helical" evidence="8">
    <location>
        <begin position="230"/>
        <end position="253"/>
    </location>
</feature>
<dbReference type="GO" id="GO:0005886">
    <property type="term" value="C:plasma membrane"/>
    <property type="evidence" value="ECO:0007669"/>
    <property type="project" value="UniProtKB-SubCell"/>
</dbReference>
<keyword evidence="10" id="KW-1185">Reference proteome</keyword>
<evidence type="ECO:0000256" key="8">
    <source>
        <dbReference type="SAM" id="Phobius"/>
    </source>
</evidence>
<evidence type="ECO:0000313" key="9">
    <source>
        <dbReference type="EMBL" id="PWR70932.1"/>
    </source>
</evidence>
<comment type="subcellular location">
    <subcellularLocation>
        <location evidence="1">Cell membrane</location>
        <topology evidence="1">Multi-pass membrane protein</topology>
    </subcellularLocation>
</comment>
<keyword evidence="7 8" id="KW-0472">Membrane</keyword>
<accession>A0A2V2MS40</accession>
<dbReference type="RefSeq" id="WP_109969426.1">
    <property type="nucleotide sequence ID" value="NZ_CP176093.1"/>
</dbReference>
<evidence type="ECO:0000256" key="1">
    <source>
        <dbReference type="ARBA" id="ARBA00004651"/>
    </source>
</evidence>
<keyword evidence="3" id="KW-0813">Transport</keyword>
<comment type="similarity">
    <text evidence="2">Belongs to the auxin efflux carrier (TC 2.A.69) family.</text>
</comment>
<feature type="transmembrane region" description="Helical" evidence="8">
    <location>
        <begin position="166"/>
        <end position="185"/>
    </location>
</feature>
<evidence type="ECO:0000256" key="7">
    <source>
        <dbReference type="ARBA" id="ARBA00023136"/>
    </source>
</evidence>
<keyword evidence="6 8" id="KW-1133">Transmembrane helix</keyword>
<comment type="caution">
    <text evidence="9">The sequence shown here is derived from an EMBL/GenBank/DDBJ whole genome shotgun (WGS) entry which is preliminary data.</text>
</comment>
<feature type="transmembrane region" description="Helical" evidence="8">
    <location>
        <begin position="64"/>
        <end position="86"/>
    </location>
</feature>
<dbReference type="GO" id="GO:0055085">
    <property type="term" value="P:transmembrane transport"/>
    <property type="evidence" value="ECO:0007669"/>
    <property type="project" value="InterPro"/>
</dbReference>
<feature type="transmembrane region" description="Helical" evidence="8">
    <location>
        <begin position="98"/>
        <end position="116"/>
    </location>
</feature>
<keyword evidence="4" id="KW-1003">Cell membrane</keyword>
<evidence type="ECO:0000256" key="4">
    <source>
        <dbReference type="ARBA" id="ARBA00022475"/>
    </source>
</evidence>
<name>A0A2V2MS40_9EURY</name>
<feature type="transmembrane region" description="Helical" evidence="8">
    <location>
        <begin position="6"/>
        <end position="24"/>
    </location>
</feature>
<proteinExistence type="inferred from homology"/>
<gene>
    <name evidence="9" type="ORF">DK846_13165</name>
</gene>
<dbReference type="InterPro" id="IPR004776">
    <property type="entry name" value="Mem_transp_PIN-like"/>
</dbReference>
<dbReference type="EMBL" id="QGMY01000009">
    <property type="protein sequence ID" value="PWR70932.1"/>
    <property type="molecule type" value="Genomic_DNA"/>
</dbReference>
<sequence>MEQLYPLIRSVSIFFLLVLFIQILKRRGFFETGNTAIFGKVITEIILPITIFSTLAVGEIKPQLIYASLIYLVASLLICCIAYIICTLFHFSNPITGTIVILAGFGSTSTIAYPLISQTYGINSEAMTSALIIGEFGSCIPFFTIGILIVAYFGQRSRGSLFYNNIIAFFRSPIFISLIAGLVVSQIPTLSTLMTSPFFTSFFEYFNNGFEMLVAITIGLMLKPIKINDILIYMAITLPLALICLPLLVYAGATLTQTPSLIREILVIEAAVPSGTVAAVMAERYGCDGSLASTIVIISFLLSLVTIPLISITLL</sequence>
<protein>
    <recommendedName>
        <fullName evidence="11">Transporter</fullName>
    </recommendedName>
</protein>
<evidence type="ECO:0008006" key="11">
    <source>
        <dbReference type="Google" id="ProtNLM"/>
    </source>
</evidence>
<feature type="transmembrane region" description="Helical" evidence="8">
    <location>
        <begin position="265"/>
        <end position="282"/>
    </location>
</feature>
<dbReference type="PANTHER" id="PTHR36838">
    <property type="entry name" value="AUXIN EFFLUX CARRIER FAMILY PROTEIN"/>
    <property type="match status" value="1"/>
</dbReference>
<feature type="transmembrane region" description="Helical" evidence="8">
    <location>
        <begin position="205"/>
        <end position="223"/>
    </location>
</feature>
<organism evidence="9 10">
    <name type="scientific">Methanospirillum lacunae</name>
    <dbReference type="NCBI Taxonomy" id="668570"/>
    <lineage>
        <taxon>Archaea</taxon>
        <taxon>Methanobacteriati</taxon>
        <taxon>Methanobacteriota</taxon>
        <taxon>Stenosarchaea group</taxon>
        <taxon>Methanomicrobia</taxon>
        <taxon>Methanomicrobiales</taxon>
        <taxon>Methanospirillaceae</taxon>
        <taxon>Methanospirillum</taxon>
    </lineage>
</organism>
<feature type="transmembrane region" description="Helical" evidence="8">
    <location>
        <begin position="128"/>
        <end position="154"/>
    </location>
</feature>
<reference evidence="9 10" key="1">
    <citation type="submission" date="2018-05" db="EMBL/GenBank/DDBJ databases">
        <title>Draft genome of Methanospirillum lacunae Ki8-1.</title>
        <authorList>
            <person name="Dueholm M.S."/>
            <person name="Nielsen P.H."/>
            <person name="Bakmann L.F."/>
            <person name="Otzen D.E."/>
        </authorList>
    </citation>
    <scope>NUCLEOTIDE SEQUENCE [LARGE SCALE GENOMIC DNA]</scope>
    <source>
        <strain evidence="9 10">Ki8-1</strain>
    </source>
</reference>
<dbReference type="InterPro" id="IPR038770">
    <property type="entry name" value="Na+/solute_symporter_sf"/>
</dbReference>
<feature type="transmembrane region" description="Helical" evidence="8">
    <location>
        <begin position="36"/>
        <end position="58"/>
    </location>
</feature>
<dbReference type="Pfam" id="PF03547">
    <property type="entry name" value="Mem_trans"/>
    <property type="match status" value="1"/>
</dbReference>
<dbReference type="GeneID" id="97547285"/>
<feature type="transmembrane region" description="Helical" evidence="8">
    <location>
        <begin position="294"/>
        <end position="314"/>
    </location>
</feature>
<evidence type="ECO:0000256" key="5">
    <source>
        <dbReference type="ARBA" id="ARBA00022692"/>
    </source>
</evidence>
<dbReference type="Gene3D" id="1.20.1530.20">
    <property type="match status" value="1"/>
</dbReference>
<evidence type="ECO:0000313" key="10">
    <source>
        <dbReference type="Proteomes" id="UP000245657"/>
    </source>
</evidence>
<keyword evidence="5 8" id="KW-0812">Transmembrane</keyword>
<dbReference type="PANTHER" id="PTHR36838:SF3">
    <property type="entry name" value="TRANSPORTER AUXIN EFFLUX CARRIER EC FAMILY"/>
    <property type="match status" value="1"/>
</dbReference>
<evidence type="ECO:0000256" key="6">
    <source>
        <dbReference type="ARBA" id="ARBA00022989"/>
    </source>
</evidence>
<evidence type="ECO:0000256" key="3">
    <source>
        <dbReference type="ARBA" id="ARBA00022448"/>
    </source>
</evidence>
<evidence type="ECO:0000256" key="2">
    <source>
        <dbReference type="ARBA" id="ARBA00010145"/>
    </source>
</evidence>
<dbReference type="Proteomes" id="UP000245657">
    <property type="component" value="Unassembled WGS sequence"/>
</dbReference>
<dbReference type="AlphaFoldDB" id="A0A2V2MS40"/>